<reference evidence="2 3" key="1">
    <citation type="submission" date="2020-10" db="EMBL/GenBank/DDBJ databases">
        <title>Pygocentrus nattereri (red-bellied piranha) genome, fPygNat1, primary haplotype.</title>
        <authorList>
            <person name="Myers G."/>
            <person name="Meyer A."/>
            <person name="Karagic N."/>
            <person name="Pippel M."/>
            <person name="Winkler S."/>
            <person name="Tracey A."/>
            <person name="Wood J."/>
            <person name="Formenti G."/>
            <person name="Howe K."/>
            <person name="Fedrigo O."/>
            <person name="Jarvis E.D."/>
        </authorList>
    </citation>
    <scope>NUCLEOTIDE SEQUENCE [LARGE SCALE GENOMIC DNA]</scope>
</reference>
<reference evidence="2" key="2">
    <citation type="submission" date="2025-08" db="UniProtKB">
        <authorList>
            <consortium name="Ensembl"/>
        </authorList>
    </citation>
    <scope>IDENTIFICATION</scope>
</reference>
<dbReference type="Ensembl" id="ENSPNAT00000070392.1">
    <property type="protein sequence ID" value="ENSPNAP00000048574.1"/>
    <property type="gene ID" value="ENSPNAG00000030112.1"/>
</dbReference>
<dbReference type="AlphaFoldDB" id="A0AAR2JEE0"/>
<organism evidence="2 3">
    <name type="scientific">Pygocentrus nattereri</name>
    <name type="common">Red-bellied piranha</name>
    <dbReference type="NCBI Taxonomy" id="42514"/>
    <lineage>
        <taxon>Eukaryota</taxon>
        <taxon>Metazoa</taxon>
        <taxon>Chordata</taxon>
        <taxon>Craniata</taxon>
        <taxon>Vertebrata</taxon>
        <taxon>Euteleostomi</taxon>
        <taxon>Actinopterygii</taxon>
        <taxon>Neopterygii</taxon>
        <taxon>Teleostei</taxon>
        <taxon>Ostariophysi</taxon>
        <taxon>Characiformes</taxon>
        <taxon>Characoidei</taxon>
        <taxon>Pygocentrus</taxon>
    </lineage>
</organism>
<protein>
    <recommendedName>
        <fullName evidence="1">Paraneoplastic antigen Ma-like N-terminal domain-containing protein</fullName>
    </recommendedName>
</protein>
<dbReference type="Pfam" id="PF20846">
    <property type="entry name" value="PNMA_N"/>
    <property type="match status" value="1"/>
</dbReference>
<dbReference type="Proteomes" id="UP001501920">
    <property type="component" value="Chromosome 11"/>
</dbReference>
<evidence type="ECO:0000313" key="2">
    <source>
        <dbReference type="Ensembl" id="ENSPNAP00000048574.1"/>
    </source>
</evidence>
<dbReference type="InterPro" id="IPR048271">
    <property type="entry name" value="PNMA_N"/>
</dbReference>
<sequence>DSKTVHIMSLLRNWCKWEGLDPEHAIMVHDVSEDAEVCDIEEALHTIKALGPVRVRGRMFDTKTQRLVALCECSEKVNTHAIPMDVPSTKGGEL</sequence>
<feature type="domain" description="Paraneoplastic antigen Ma-like N-terminal" evidence="1">
    <location>
        <begin position="8"/>
        <end position="91"/>
    </location>
</feature>
<dbReference type="PANTHER" id="PTHR23095">
    <property type="entry name" value="PARANEOPLASTIC ANTIGEN"/>
    <property type="match status" value="1"/>
</dbReference>
<proteinExistence type="predicted"/>
<keyword evidence="3" id="KW-1185">Reference proteome</keyword>
<dbReference type="InterPro" id="IPR026523">
    <property type="entry name" value="PNMA"/>
</dbReference>
<accession>A0AAR2JEE0</accession>
<dbReference type="PANTHER" id="PTHR23095:SF51">
    <property type="entry name" value="PARANEOPLASTIC ANTIGEN MA1 HOMOLOG-RELATED"/>
    <property type="match status" value="1"/>
</dbReference>
<dbReference type="GeneTree" id="ENSGT00990000205106"/>
<reference evidence="2" key="3">
    <citation type="submission" date="2025-09" db="UniProtKB">
        <authorList>
            <consortium name="Ensembl"/>
        </authorList>
    </citation>
    <scope>IDENTIFICATION</scope>
</reference>
<name>A0AAR2JEE0_PYGNA</name>
<evidence type="ECO:0000313" key="3">
    <source>
        <dbReference type="Proteomes" id="UP001501920"/>
    </source>
</evidence>
<evidence type="ECO:0000259" key="1">
    <source>
        <dbReference type="Pfam" id="PF20846"/>
    </source>
</evidence>